<dbReference type="PANTHER" id="PTHR43737:SF1">
    <property type="entry name" value="DUF1501 DOMAIN-CONTAINING PROTEIN"/>
    <property type="match status" value="1"/>
</dbReference>
<dbReference type="OrthoDB" id="127333at2"/>
<reference evidence="1 2" key="1">
    <citation type="submission" date="2019-02" db="EMBL/GenBank/DDBJ databases">
        <title>Deep-cultivation of Planctomycetes and their phenomic and genomic characterization uncovers novel biology.</title>
        <authorList>
            <person name="Wiegand S."/>
            <person name="Jogler M."/>
            <person name="Boedeker C."/>
            <person name="Pinto D."/>
            <person name="Vollmers J."/>
            <person name="Rivas-Marin E."/>
            <person name="Kohn T."/>
            <person name="Peeters S.H."/>
            <person name="Heuer A."/>
            <person name="Rast P."/>
            <person name="Oberbeckmann S."/>
            <person name="Bunk B."/>
            <person name="Jeske O."/>
            <person name="Meyerdierks A."/>
            <person name="Storesund J.E."/>
            <person name="Kallscheuer N."/>
            <person name="Luecker S."/>
            <person name="Lage O.M."/>
            <person name="Pohl T."/>
            <person name="Merkel B.J."/>
            <person name="Hornburger P."/>
            <person name="Mueller R.-W."/>
            <person name="Bruemmer F."/>
            <person name="Labrenz M."/>
            <person name="Spormann A.M."/>
            <person name="Op den Camp H."/>
            <person name="Overmann J."/>
            <person name="Amann R."/>
            <person name="Jetten M.S.M."/>
            <person name="Mascher T."/>
            <person name="Medema M.H."/>
            <person name="Devos D.P."/>
            <person name="Kaster A.-K."/>
            <person name="Ovreas L."/>
            <person name="Rohde M."/>
            <person name="Galperin M.Y."/>
            <person name="Jogler C."/>
        </authorList>
    </citation>
    <scope>NUCLEOTIDE SEQUENCE [LARGE SCALE GENOMIC DNA]</scope>
    <source>
        <strain evidence="1 2">ElP</strain>
    </source>
</reference>
<sequence>MLSITGPASRYCDGVSRRGFLRMGGLALGGMSLPGILRAEERAGVGSSEKAVIMVLLPGGPPHLDMFDLKPEAPAEIRGEFHPIGTSVPGIEICELMPRLAASMDKFAVVRSLVGGVDDHNLHQCLTGWESHPQQGDSRNIPGYPVGGWPSIGSVLSKLKGPTEPAVPPFLSLAPPQTESTTRASLNQPGYLGAAHAGFEPLKKAEDDLTLSGIDLARLSDRRALLGSLDRFRSEMDRRRAVSAFDAYTDQAFDLLTSSKVAHALDLSREDPRTLARYGAPSGAEPELGGPKLLENFLIARRLVDAGVRCVTLAFSPWPLERESRGGFNWDWHFDNFRKARVALPMLDQGLTALVEDLEASGRLDDVSIVVWGEFGRSPKINKDAGRDHWAHVGSCLLAGGGMKTGQVIGRTDKLGSRAVERPVHYREVFATLYDRLGINASETFLRDLGDRPIALVDDRPPIAELV</sequence>
<gene>
    <name evidence="1" type="ORF">ElP_64020</name>
</gene>
<organism evidence="1 2">
    <name type="scientific">Tautonia plasticadhaerens</name>
    <dbReference type="NCBI Taxonomy" id="2527974"/>
    <lineage>
        <taxon>Bacteria</taxon>
        <taxon>Pseudomonadati</taxon>
        <taxon>Planctomycetota</taxon>
        <taxon>Planctomycetia</taxon>
        <taxon>Isosphaerales</taxon>
        <taxon>Isosphaeraceae</taxon>
        <taxon>Tautonia</taxon>
    </lineage>
</organism>
<dbReference type="InterPro" id="IPR017850">
    <property type="entry name" value="Alkaline_phosphatase_core_sf"/>
</dbReference>
<keyword evidence="2" id="KW-1185">Reference proteome</keyword>
<dbReference type="SUPFAM" id="SSF53649">
    <property type="entry name" value="Alkaline phosphatase-like"/>
    <property type="match status" value="1"/>
</dbReference>
<protein>
    <recommendedName>
        <fullName evidence="3">DUF1501 domain-containing protein</fullName>
    </recommendedName>
</protein>
<evidence type="ECO:0000313" key="2">
    <source>
        <dbReference type="Proteomes" id="UP000317835"/>
    </source>
</evidence>
<proteinExistence type="predicted"/>
<evidence type="ECO:0000313" key="1">
    <source>
        <dbReference type="EMBL" id="QDV38447.1"/>
    </source>
</evidence>
<dbReference type="KEGG" id="tpla:ElP_64020"/>
<dbReference type="InterPro" id="IPR010869">
    <property type="entry name" value="DUF1501"/>
</dbReference>
<dbReference type="Pfam" id="PF07394">
    <property type="entry name" value="DUF1501"/>
    <property type="match status" value="1"/>
</dbReference>
<dbReference type="Proteomes" id="UP000317835">
    <property type="component" value="Chromosome"/>
</dbReference>
<dbReference type="PANTHER" id="PTHR43737">
    <property type="entry name" value="BLL7424 PROTEIN"/>
    <property type="match status" value="1"/>
</dbReference>
<dbReference type="AlphaFoldDB" id="A0A518HC86"/>
<evidence type="ECO:0008006" key="3">
    <source>
        <dbReference type="Google" id="ProtNLM"/>
    </source>
</evidence>
<dbReference type="PROSITE" id="PS51318">
    <property type="entry name" value="TAT"/>
    <property type="match status" value="1"/>
</dbReference>
<accession>A0A518HC86</accession>
<dbReference type="EMBL" id="CP036426">
    <property type="protein sequence ID" value="QDV38447.1"/>
    <property type="molecule type" value="Genomic_DNA"/>
</dbReference>
<dbReference type="InterPro" id="IPR006311">
    <property type="entry name" value="TAT_signal"/>
</dbReference>
<name>A0A518HC86_9BACT</name>